<organism evidence="1">
    <name type="scientific">marine sediment metagenome</name>
    <dbReference type="NCBI Taxonomy" id="412755"/>
    <lineage>
        <taxon>unclassified sequences</taxon>
        <taxon>metagenomes</taxon>
        <taxon>ecological metagenomes</taxon>
    </lineage>
</organism>
<name>X1S029_9ZZZZ</name>
<evidence type="ECO:0000313" key="1">
    <source>
        <dbReference type="EMBL" id="GAI72496.1"/>
    </source>
</evidence>
<gene>
    <name evidence="1" type="ORF">S12H4_04080</name>
</gene>
<accession>X1S029</accession>
<comment type="caution">
    <text evidence="1">The sequence shown here is derived from an EMBL/GenBank/DDBJ whole genome shotgun (WGS) entry which is preliminary data.</text>
</comment>
<protein>
    <submittedName>
        <fullName evidence="1">Uncharacterized protein</fullName>
    </submittedName>
</protein>
<proteinExistence type="predicted"/>
<dbReference type="AlphaFoldDB" id="X1S029"/>
<dbReference type="EMBL" id="BARW01001216">
    <property type="protein sequence ID" value="GAI72496.1"/>
    <property type="molecule type" value="Genomic_DNA"/>
</dbReference>
<reference evidence="1" key="1">
    <citation type="journal article" date="2014" name="Front. Microbiol.">
        <title>High frequency of phylogenetically diverse reductive dehalogenase-homologous genes in deep subseafloor sedimentary metagenomes.</title>
        <authorList>
            <person name="Kawai M."/>
            <person name="Futagami T."/>
            <person name="Toyoda A."/>
            <person name="Takaki Y."/>
            <person name="Nishi S."/>
            <person name="Hori S."/>
            <person name="Arai W."/>
            <person name="Tsubouchi T."/>
            <person name="Morono Y."/>
            <person name="Uchiyama I."/>
            <person name="Ito T."/>
            <person name="Fujiyama A."/>
            <person name="Inagaki F."/>
            <person name="Takami H."/>
        </authorList>
    </citation>
    <scope>NUCLEOTIDE SEQUENCE</scope>
    <source>
        <strain evidence="1">Expedition CK06-06</strain>
    </source>
</reference>
<sequence length="69" mass="7642">MKVIDSMWFNTRQGSFGFVVGENEIGKRTLYAGVASGLDQKADEQEILSWGNKVNIGMMESLIAKTKKS</sequence>